<reference evidence="5 6" key="1">
    <citation type="submission" date="2018-11" db="EMBL/GenBank/DDBJ databases">
        <title>Genomes From Bacteria Associated with the Canine Oral Cavity: a Test Case for Automated Genome-Based Taxonomic Assignment.</title>
        <authorList>
            <person name="Coil D.A."/>
            <person name="Jospin G."/>
            <person name="Darling A.E."/>
            <person name="Wallis C."/>
            <person name="Davis I.J."/>
            <person name="Harris S."/>
            <person name="Eisen J.A."/>
            <person name="Holcombe L.J."/>
            <person name="O'Flynn C."/>
        </authorList>
    </citation>
    <scope>NUCLEOTIDE SEQUENCE [LARGE SCALE GENOMIC DNA]</scope>
    <source>
        <strain evidence="5 6">OH770</strain>
    </source>
</reference>
<dbReference type="PANTHER" id="PTHR35579">
    <property type="entry name" value="CRISPR SYSTEM CMS ENDORIBONUCLEASE CSM3"/>
    <property type="match status" value="1"/>
</dbReference>
<dbReference type="GO" id="GO:0051607">
    <property type="term" value="P:defense response to virus"/>
    <property type="evidence" value="ECO:0007669"/>
    <property type="project" value="UniProtKB-KW"/>
</dbReference>
<dbReference type="Pfam" id="PF03787">
    <property type="entry name" value="RAMPs"/>
    <property type="match status" value="1"/>
</dbReference>
<sequence>MITTLRASEERTPMTHTNRSAQPEALPIRIQFTTNWGVATGEGSRGIVNSTVETDAKGYPLVRATVLTGIMREQAEVVARALDGGGEPDGAGRDEAAQQWQTFVAGLFGSRGRAAGGSGEDAAPSEGTTARLLIFGDAKIDKDREDSNQKCTTEAVSISIDPETGSVKNDFFRTIERATANTLTSTVDFMAVDHAGNPIEWTEEQQQAVRFVLSLAATLVRGIGSDRSAGDGECTVLVGEHSDEVQQRQWCKKKMEEYLSASSEEREKKWPPHLPEASQDLKAAPLIETQRDATHGHDTASAGFVEIPLTLKLCSPVVSYEVPMSNEVRTLDFLRGTTLLPWVHSRLRAAMPDSEIVRDAAVNGDLFVSDALFMAKAPGSPSSGEDTPVVGLPAPLCLSRSKAAGDDADHVLNRLRTAPAKKDGGIPEAHVPLRGGFIFHSGAEAPISFGAPSTVGRQSNAHNAVTGATANAQLFLVRALAAEQDFGATVIMSARLQQELSSLDLSAVLSGEARLGTRKLSGTYGQVTCQAGAVREVPRHPDYWSKPDSDHEDGPWEDDNTTTLWCASDLLVRSASLGHGGSVEDILRALQDAGAEVDRVEEPRPNTPEDELFRVSIRHRRVDSWSGGGDGADGQPRPTRVAVQAGSVLRVKLAPEADKDQVTEALAKIAATGLGDLRAQGYGRILVGHPLLREERITITQPPNEAPAGTEASADTEDCADSEAVEGSVEA</sequence>
<dbReference type="AlphaFoldDB" id="A0A3P1SCP2"/>
<proteinExistence type="predicted"/>
<evidence type="ECO:0000259" key="4">
    <source>
        <dbReference type="Pfam" id="PF03787"/>
    </source>
</evidence>
<protein>
    <submittedName>
        <fullName evidence="5">CRISPR-associated protein Cmr3</fullName>
    </submittedName>
</protein>
<evidence type="ECO:0000256" key="3">
    <source>
        <dbReference type="SAM" id="MobiDB-lite"/>
    </source>
</evidence>
<feature type="region of interest" description="Disordered" evidence="3">
    <location>
        <begin position="699"/>
        <end position="731"/>
    </location>
</feature>
<dbReference type="InterPro" id="IPR005537">
    <property type="entry name" value="RAMP_III_fam"/>
</dbReference>
<feature type="region of interest" description="Disordered" evidence="3">
    <location>
        <begin position="1"/>
        <end position="24"/>
    </location>
</feature>
<accession>A0A3P1SCP2</accession>
<feature type="domain" description="CRISPR type III-associated protein" evidence="4">
    <location>
        <begin position="30"/>
        <end position="232"/>
    </location>
</feature>
<dbReference type="Gene3D" id="2.60.40.4350">
    <property type="match status" value="1"/>
</dbReference>
<keyword evidence="1" id="KW-0051">Antiviral defense</keyword>
<dbReference type="OrthoDB" id="3732561at2"/>
<name>A0A3P1SCP2_9ACTO</name>
<gene>
    <name evidence="5" type="ORF">EII11_07395</name>
</gene>
<evidence type="ECO:0000313" key="6">
    <source>
        <dbReference type="Proteomes" id="UP000280444"/>
    </source>
</evidence>
<evidence type="ECO:0000256" key="2">
    <source>
        <dbReference type="ARBA" id="ARBA00093789"/>
    </source>
</evidence>
<feature type="compositionally biased region" description="Acidic residues" evidence="3">
    <location>
        <begin position="714"/>
        <end position="724"/>
    </location>
</feature>
<organism evidence="5 6">
    <name type="scientific">Schaalia canis</name>
    <dbReference type="NCBI Taxonomy" id="100469"/>
    <lineage>
        <taxon>Bacteria</taxon>
        <taxon>Bacillati</taxon>
        <taxon>Actinomycetota</taxon>
        <taxon>Actinomycetes</taxon>
        <taxon>Actinomycetales</taxon>
        <taxon>Actinomycetaceae</taxon>
        <taxon>Schaalia</taxon>
    </lineage>
</organism>
<dbReference type="EMBL" id="RQZF01000007">
    <property type="protein sequence ID" value="RRC95053.1"/>
    <property type="molecule type" value="Genomic_DNA"/>
</dbReference>
<dbReference type="InterPro" id="IPR052216">
    <property type="entry name" value="CRISPR_Csm3_endoribonuclease"/>
</dbReference>
<keyword evidence="6" id="KW-1185">Reference proteome</keyword>
<dbReference type="PANTHER" id="PTHR35579:SF3">
    <property type="entry name" value="CRISPR SYSTEM CMS ENDORIBONUCLEASE CSM3"/>
    <property type="match status" value="1"/>
</dbReference>
<comment type="subunit">
    <text evidence="2">Part of the Csm effector complex that includes Cas10, Csm2, Csm3, Csm4 and Csm5.</text>
</comment>
<dbReference type="Proteomes" id="UP000280444">
    <property type="component" value="Unassembled WGS sequence"/>
</dbReference>
<evidence type="ECO:0000256" key="1">
    <source>
        <dbReference type="ARBA" id="ARBA00023118"/>
    </source>
</evidence>
<evidence type="ECO:0000313" key="5">
    <source>
        <dbReference type="EMBL" id="RRC95053.1"/>
    </source>
</evidence>
<comment type="caution">
    <text evidence="5">The sequence shown here is derived from an EMBL/GenBank/DDBJ whole genome shotgun (WGS) entry which is preliminary data.</text>
</comment>